<dbReference type="PANTHER" id="PTHR18952:SF124">
    <property type="entry name" value="CARBONIC ANHYDRASE 7"/>
    <property type="match status" value="1"/>
</dbReference>
<name>A0A0L7KV89_OPEBR</name>
<dbReference type="SMART" id="SM01057">
    <property type="entry name" value="Carb_anhydrase"/>
    <property type="match status" value="1"/>
</dbReference>
<organism evidence="3 4">
    <name type="scientific">Operophtera brumata</name>
    <name type="common">Winter moth</name>
    <name type="synonym">Phalaena brumata</name>
    <dbReference type="NCBI Taxonomy" id="104452"/>
    <lineage>
        <taxon>Eukaryota</taxon>
        <taxon>Metazoa</taxon>
        <taxon>Ecdysozoa</taxon>
        <taxon>Arthropoda</taxon>
        <taxon>Hexapoda</taxon>
        <taxon>Insecta</taxon>
        <taxon>Pterygota</taxon>
        <taxon>Neoptera</taxon>
        <taxon>Endopterygota</taxon>
        <taxon>Lepidoptera</taxon>
        <taxon>Glossata</taxon>
        <taxon>Ditrysia</taxon>
        <taxon>Geometroidea</taxon>
        <taxon>Geometridae</taxon>
        <taxon>Larentiinae</taxon>
        <taxon>Operophtera</taxon>
    </lineage>
</organism>
<dbReference type="GO" id="GO:0008270">
    <property type="term" value="F:zinc ion binding"/>
    <property type="evidence" value="ECO:0007669"/>
    <property type="project" value="InterPro"/>
</dbReference>
<dbReference type="STRING" id="104452.A0A0L7KV89"/>
<dbReference type="InterPro" id="IPR023561">
    <property type="entry name" value="Carbonic_anhydrase_a-class"/>
</dbReference>
<protein>
    <submittedName>
        <fullName evidence="3">Carbonic anhydrase</fullName>
    </submittedName>
</protein>
<dbReference type="GO" id="GO:0004089">
    <property type="term" value="F:carbonate dehydratase activity"/>
    <property type="evidence" value="ECO:0007669"/>
    <property type="project" value="InterPro"/>
</dbReference>
<evidence type="ECO:0000259" key="2">
    <source>
        <dbReference type="PROSITE" id="PS51144"/>
    </source>
</evidence>
<evidence type="ECO:0000313" key="3">
    <source>
        <dbReference type="EMBL" id="KOB67167.1"/>
    </source>
</evidence>
<dbReference type="Proteomes" id="UP000037510">
    <property type="component" value="Unassembled WGS sequence"/>
</dbReference>
<evidence type="ECO:0000256" key="1">
    <source>
        <dbReference type="ARBA" id="ARBA00010718"/>
    </source>
</evidence>
<dbReference type="Pfam" id="PF00194">
    <property type="entry name" value="Carb_anhydrase"/>
    <property type="match status" value="1"/>
</dbReference>
<feature type="domain" description="Alpha-carbonic anhydrase" evidence="2">
    <location>
        <begin position="1"/>
        <end position="110"/>
    </location>
</feature>
<evidence type="ECO:0000313" key="4">
    <source>
        <dbReference type="Proteomes" id="UP000037510"/>
    </source>
</evidence>
<dbReference type="SUPFAM" id="SSF51069">
    <property type="entry name" value="Carbonic anhydrase"/>
    <property type="match status" value="1"/>
</dbReference>
<dbReference type="GO" id="GO:0005737">
    <property type="term" value="C:cytoplasm"/>
    <property type="evidence" value="ECO:0007669"/>
    <property type="project" value="TreeGrafter"/>
</dbReference>
<reference evidence="3 4" key="1">
    <citation type="journal article" date="2015" name="Genome Biol. Evol.">
        <title>The genome of winter moth (Operophtera brumata) provides a genomic perspective on sexual dimorphism and phenology.</title>
        <authorList>
            <person name="Derks M.F."/>
            <person name="Smit S."/>
            <person name="Salis L."/>
            <person name="Schijlen E."/>
            <person name="Bossers A."/>
            <person name="Mateman C."/>
            <person name="Pijl A.S."/>
            <person name="de Ridder D."/>
            <person name="Groenen M.A."/>
            <person name="Visser M.E."/>
            <person name="Megens H.J."/>
        </authorList>
    </citation>
    <scope>NUCLEOTIDE SEQUENCE [LARGE SCALE GENOMIC DNA]</scope>
    <source>
        <strain evidence="3">WM2013NL</strain>
        <tissue evidence="3">Head and thorax</tissue>
    </source>
</reference>
<dbReference type="Gene3D" id="3.10.200.10">
    <property type="entry name" value="Alpha carbonic anhydrase"/>
    <property type="match status" value="1"/>
</dbReference>
<keyword evidence="4" id="KW-1185">Reference proteome</keyword>
<dbReference type="PROSITE" id="PS51144">
    <property type="entry name" value="ALPHA_CA_2"/>
    <property type="match status" value="1"/>
</dbReference>
<dbReference type="InterPro" id="IPR001148">
    <property type="entry name" value="CA_dom"/>
</dbReference>
<gene>
    <name evidence="3" type="ORF">OBRU01_20197</name>
</gene>
<dbReference type="EMBL" id="JTDY01005275">
    <property type="protein sequence ID" value="KOB67167.1"/>
    <property type="molecule type" value="Genomic_DNA"/>
</dbReference>
<dbReference type="AlphaFoldDB" id="A0A0L7KV89"/>
<feature type="non-terminal residue" evidence="3">
    <location>
        <position position="157"/>
    </location>
</feature>
<dbReference type="PANTHER" id="PTHR18952">
    <property type="entry name" value="CARBONIC ANHYDRASE"/>
    <property type="match status" value="1"/>
</dbReference>
<dbReference type="InterPro" id="IPR036398">
    <property type="entry name" value="CA_dom_sf"/>
</dbReference>
<comment type="similarity">
    <text evidence="1">Belongs to the alpha-carbonic anhydrase family.</text>
</comment>
<proteinExistence type="inferred from homology"/>
<feature type="non-terminal residue" evidence="3">
    <location>
        <position position="1"/>
    </location>
</feature>
<sequence>ESVKHPDGLTVLAFFYELDRHQHPAYDDIVSALGNVTDPHTTVIMSHPFSFLNILPYDLKRYFTYRGSLTTPPCSEVIEAFRELRSANGKITHNFRPIQPLGDRVVFYNIDNSYYNYNEIDEPEEAATAKPTRRKKGHRSPGNVPQANLLLTFSFLL</sequence>
<accession>A0A0L7KV89</accession>
<comment type="caution">
    <text evidence="3">The sequence shown here is derived from an EMBL/GenBank/DDBJ whole genome shotgun (WGS) entry which is preliminary data.</text>
</comment>